<dbReference type="STRING" id="45351.A7SXD4"/>
<dbReference type="InParanoid" id="A7SXD4"/>
<accession>A7SXD4</accession>
<keyword evidence="10" id="KW-0732">Signal</keyword>
<dbReference type="Proteomes" id="UP000001593">
    <property type="component" value="Unassembled WGS sequence"/>
</dbReference>
<dbReference type="CDD" id="cd02961">
    <property type="entry name" value="PDI_a_family"/>
    <property type="match status" value="1"/>
</dbReference>
<dbReference type="PANTHER" id="PTHR18929">
    <property type="entry name" value="PROTEIN DISULFIDE ISOMERASE"/>
    <property type="match status" value="1"/>
</dbReference>
<dbReference type="SUPFAM" id="SSF52833">
    <property type="entry name" value="Thioredoxin-like"/>
    <property type="match status" value="1"/>
</dbReference>
<dbReference type="EC" id="5.3.4.1" evidence="4"/>
<sequence>MESSVFILLFFSAFSSGSANFVYDLNAQNFDQMIREKDIMLVDFYAPWRPVLAAKELSPSLQGEVHKCILAGKGLFQFAKVDCTDPRSKVLCDNFKIEGYPSVKLFKFGKYAGDYIGQRTDAALVNYMESVTSTASQQAPFTSEPMNNAAQLMQPQTQPFAPQQAPQPMPFALQPQAFNSAPIMQGFFNSPQAQLQVSQPQASAYASGPAAVTGPKVSASPDPVASHFGGNMLALEILRAKLKMIAAYKNWQKRLKEYKEKMAEAATGSRFGVTKAAIAKKPFKAGARSKLAHYKPAPTHFLQKFPRILNAAQKHAKEVAQYKLRKAAYQKALAARRQQIAQRRKKEQMKKYNILYGRSNIPMYQYPQYLQSSPYYKQYYQQQQARAMIPHLKVPQAQPQASLAQYQPQSLPQEAVDVVQPEADETTEDKTPEDESNAESNDKSSAKSDDSPSINDLRADIESAIKDALKTGDKKSAPKQTAEASDTPQLTANKPQSHATEGSGEVVVTSSPTQVSAQPVVASGSGSKAGSGSGSGDAGALLAKIRRMVGEE</sequence>
<evidence type="ECO:0000256" key="10">
    <source>
        <dbReference type="SAM" id="SignalP"/>
    </source>
</evidence>
<evidence type="ECO:0000256" key="7">
    <source>
        <dbReference type="ARBA" id="ARBA00023284"/>
    </source>
</evidence>
<dbReference type="HOGENOM" id="CLU_493738_0_0_1"/>
<evidence type="ECO:0000259" key="11">
    <source>
        <dbReference type="PROSITE" id="PS51352"/>
    </source>
</evidence>
<evidence type="ECO:0000313" key="12">
    <source>
        <dbReference type="EMBL" id="EDO31631.1"/>
    </source>
</evidence>
<feature type="coiled-coil region" evidence="8">
    <location>
        <begin position="241"/>
        <end position="268"/>
    </location>
</feature>
<feature type="compositionally biased region" description="Basic and acidic residues" evidence="9">
    <location>
        <begin position="457"/>
        <end position="476"/>
    </location>
</feature>
<evidence type="ECO:0000256" key="5">
    <source>
        <dbReference type="ARBA" id="ARBA00022824"/>
    </source>
</evidence>
<keyword evidence="8" id="KW-0175">Coiled coil</keyword>
<evidence type="ECO:0000313" key="13">
    <source>
        <dbReference type="Proteomes" id="UP000001593"/>
    </source>
</evidence>
<comment type="catalytic activity">
    <reaction evidence="1">
        <text>Catalyzes the rearrangement of -S-S- bonds in proteins.</text>
        <dbReference type="EC" id="5.3.4.1"/>
    </reaction>
</comment>
<dbReference type="GO" id="GO:0005788">
    <property type="term" value="C:endoplasmic reticulum lumen"/>
    <property type="evidence" value="ECO:0007669"/>
    <property type="project" value="UniProtKB-SubCell"/>
</dbReference>
<dbReference type="PANTHER" id="PTHR18929:SF132">
    <property type="entry name" value="PROTEIN DISULFIDE-ISOMERASE A3"/>
    <property type="match status" value="1"/>
</dbReference>
<dbReference type="PROSITE" id="PS51352">
    <property type="entry name" value="THIOREDOXIN_2"/>
    <property type="match status" value="1"/>
</dbReference>
<feature type="compositionally biased region" description="Polar residues" evidence="9">
    <location>
        <begin position="478"/>
        <end position="500"/>
    </location>
</feature>
<dbReference type="eggNOG" id="KOG0190">
    <property type="taxonomic scope" value="Eukaryota"/>
</dbReference>
<reference evidence="12 13" key="1">
    <citation type="journal article" date="2007" name="Science">
        <title>Sea anemone genome reveals ancestral eumetazoan gene repertoire and genomic organization.</title>
        <authorList>
            <person name="Putnam N.H."/>
            <person name="Srivastava M."/>
            <person name="Hellsten U."/>
            <person name="Dirks B."/>
            <person name="Chapman J."/>
            <person name="Salamov A."/>
            <person name="Terry A."/>
            <person name="Shapiro H."/>
            <person name="Lindquist E."/>
            <person name="Kapitonov V.V."/>
            <person name="Jurka J."/>
            <person name="Genikhovich G."/>
            <person name="Grigoriev I.V."/>
            <person name="Lucas S.M."/>
            <person name="Steele R.E."/>
            <person name="Finnerty J.R."/>
            <person name="Technau U."/>
            <person name="Martindale M.Q."/>
            <person name="Rokhsar D.S."/>
        </authorList>
    </citation>
    <scope>NUCLEOTIDE SEQUENCE [LARGE SCALE GENOMIC DNA]</scope>
    <source>
        <strain evidence="13">CH2 X CH6</strain>
    </source>
</reference>
<evidence type="ECO:0000256" key="8">
    <source>
        <dbReference type="SAM" id="Coils"/>
    </source>
</evidence>
<feature type="compositionally biased region" description="Polar residues" evidence="9">
    <location>
        <begin position="508"/>
        <end position="517"/>
    </location>
</feature>
<dbReference type="GO" id="GO:0006457">
    <property type="term" value="P:protein folding"/>
    <property type="evidence" value="ECO:0000318"/>
    <property type="project" value="GO_Central"/>
</dbReference>
<name>A7SXD4_NEMVE</name>
<feature type="compositionally biased region" description="Acidic residues" evidence="9">
    <location>
        <begin position="422"/>
        <end position="437"/>
    </location>
</feature>
<feature type="domain" description="Thioredoxin" evidence="11">
    <location>
        <begin position="8"/>
        <end position="133"/>
    </location>
</feature>
<evidence type="ECO:0000256" key="6">
    <source>
        <dbReference type="ARBA" id="ARBA00023235"/>
    </source>
</evidence>
<feature type="signal peptide" evidence="10">
    <location>
        <begin position="1"/>
        <end position="19"/>
    </location>
</feature>
<dbReference type="InterPro" id="IPR013766">
    <property type="entry name" value="Thioredoxin_domain"/>
</dbReference>
<dbReference type="AlphaFoldDB" id="A7SXD4"/>
<dbReference type="Pfam" id="PF00085">
    <property type="entry name" value="Thioredoxin"/>
    <property type="match status" value="1"/>
</dbReference>
<protein>
    <recommendedName>
        <fullName evidence="4">protein disulfide-isomerase</fullName>
        <ecNumber evidence="4">5.3.4.1</ecNumber>
    </recommendedName>
</protein>
<feature type="chain" id="PRO_5002715545" description="protein disulfide-isomerase" evidence="10">
    <location>
        <begin position="20"/>
        <end position="552"/>
    </location>
</feature>
<comment type="subcellular location">
    <subcellularLocation>
        <location evidence="2">Endoplasmic reticulum lumen</location>
    </subcellularLocation>
</comment>
<feature type="compositionally biased region" description="Gly residues" evidence="9">
    <location>
        <begin position="527"/>
        <end position="537"/>
    </location>
</feature>
<keyword evidence="7" id="KW-0676">Redox-active center</keyword>
<proteinExistence type="inferred from homology"/>
<gene>
    <name evidence="12" type="ORF">NEMVEDRAFT_v1g247932</name>
</gene>
<dbReference type="EMBL" id="DS469884">
    <property type="protein sequence ID" value="EDO31631.1"/>
    <property type="molecule type" value="Genomic_DNA"/>
</dbReference>
<evidence type="ECO:0000256" key="1">
    <source>
        <dbReference type="ARBA" id="ARBA00001182"/>
    </source>
</evidence>
<keyword evidence="13" id="KW-1185">Reference proteome</keyword>
<evidence type="ECO:0000256" key="4">
    <source>
        <dbReference type="ARBA" id="ARBA00012723"/>
    </source>
</evidence>
<organism evidence="12 13">
    <name type="scientific">Nematostella vectensis</name>
    <name type="common">Starlet sea anemone</name>
    <dbReference type="NCBI Taxonomy" id="45351"/>
    <lineage>
        <taxon>Eukaryota</taxon>
        <taxon>Metazoa</taxon>
        <taxon>Cnidaria</taxon>
        <taxon>Anthozoa</taxon>
        <taxon>Hexacorallia</taxon>
        <taxon>Actiniaria</taxon>
        <taxon>Edwardsiidae</taxon>
        <taxon>Nematostella</taxon>
    </lineage>
</organism>
<evidence type="ECO:0000256" key="2">
    <source>
        <dbReference type="ARBA" id="ARBA00004319"/>
    </source>
</evidence>
<dbReference type="InterPro" id="IPR036249">
    <property type="entry name" value="Thioredoxin-like_sf"/>
</dbReference>
<keyword evidence="6" id="KW-0413">Isomerase</keyword>
<feature type="compositionally biased region" description="Basic and acidic residues" evidence="9">
    <location>
        <begin position="440"/>
        <end position="450"/>
    </location>
</feature>
<evidence type="ECO:0000256" key="3">
    <source>
        <dbReference type="ARBA" id="ARBA00006347"/>
    </source>
</evidence>
<feature type="region of interest" description="Disordered" evidence="9">
    <location>
        <begin position="419"/>
        <end position="552"/>
    </location>
</feature>
<evidence type="ECO:0000256" key="9">
    <source>
        <dbReference type="SAM" id="MobiDB-lite"/>
    </source>
</evidence>
<comment type="similarity">
    <text evidence="3">Belongs to the protein disulfide isomerase family.</text>
</comment>
<dbReference type="GO" id="GO:0034976">
    <property type="term" value="P:response to endoplasmic reticulum stress"/>
    <property type="evidence" value="ECO:0000318"/>
    <property type="project" value="GO_Central"/>
</dbReference>
<dbReference type="GO" id="GO:0005783">
    <property type="term" value="C:endoplasmic reticulum"/>
    <property type="evidence" value="ECO:0000318"/>
    <property type="project" value="GO_Central"/>
</dbReference>
<dbReference type="GO" id="GO:0003756">
    <property type="term" value="F:protein disulfide isomerase activity"/>
    <property type="evidence" value="ECO:0000318"/>
    <property type="project" value="GO_Central"/>
</dbReference>
<keyword evidence="5" id="KW-0256">Endoplasmic reticulum</keyword>
<dbReference type="Gene3D" id="3.40.30.10">
    <property type="entry name" value="Glutaredoxin"/>
    <property type="match status" value="1"/>
</dbReference>